<organism evidence="1 2">
    <name type="scientific">Neolewinella maritima</name>
    <dbReference type="NCBI Taxonomy" id="1383882"/>
    <lineage>
        <taxon>Bacteria</taxon>
        <taxon>Pseudomonadati</taxon>
        <taxon>Bacteroidota</taxon>
        <taxon>Saprospiria</taxon>
        <taxon>Saprospirales</taxon>
        <taxon>Lewinellaceae</taxon>
        <taxon>Neolewinella</taxon>
    </lineage>
</organism>
<protein>
    <submittedName>
        <fullName evidence="1">Uncharacterized protein</fullName>
    </submittedName>
</protein>
<dbReference type="EMBL" id="CAKLPZ010000001">
    <property type="protein sequence ID" value="CAH0999179.1"/>
    <property type="molecule type" value="Genomic_DNA"/>
</dbReference>
<sequence>MTGKYRDIITDKMGALTDWNSRAGSGYYDSAEATFNEYLTHALFCLYVQETYPAEVARLVIDRREDLMVQRDFPRFRAFNQAFLARFAKEARRQPLSDSYPDIVDLLGMD</sequence>
<accession>A0ABN8F559</accession>
<name>A0ABN8F559_9BACT</name>
<evidence type="ECO:0000313" key="1">
    <source>
        <dbReference type="EMBL" id="CAH0999179.1"/>
    </source>
</evidence>
<comment type="caution">
    <text evidence="1">The sequence shown here is derived from an EMBL/GenBank/DDBJ whole genome shotgun (WGS) entry which is preliminary data.</text>
</comment>
<keyword evidence="2" id="KW-1185">Reference proteome</keyword>
<evidence type="ECO:0000313" key="2">
    <source>
        <dbReference type="Proteomes" id="UP000837803"/>
    </source>
</evidence>
<dbReference type="Proteomes" id="UP000837803">
    <property type="component" value="Unassembled WGS sequence"/>
</dbReference>
<gene>
    <name evidence="1" type="ORF">LEM8419_00476</name>
</gene>
<proteinExistence type="predicted"/>
<reference evidence="1" key="1">
    <citation type="submission" date="2021-12" db="EMBL/GenBank/DDBJ databases">
        <authorList>
            <person name="Rodrigo-Torres L."/>
            <person name="Arahal R. D."/>
            <person name="Lucena T."/>
        </authorList>
    </citation>
    <scope>NUCLEOTIDE SEQUENCE</scope>
    <source>
        <strain evidence="1">CECT 8419</strain>
    </source>
</reference>